<reference evidence="4" key="1">
    <citation type="submission" date="2022-01" db="EMBL/GenBank/DDBJ databases">
        <authorList>
            <person name="King R."/>
        </authorList>
    </citation>
    <scope>NUCLEOTIDE SEQUENCE</scope>
</reference>
<organism evidence="4 5">
    <name type="scientific">Ceutorhynchus assimilis</name>
    <name type="common">cabbage seed weevil</name>
    <dbReference type="NCBI Taxonomy" id="467358"/>
    <lineage>
        <taxon>Eukaryota</taxon>
        <taxon>Metazoa</taxon>
        <taxon>Ecdysozoa</taxon>
        <taxon>Arthropoda</taxon>
        <taxon>Hexapoda</taxon>
        <taxon>Insecta</taxon>
        <taxon>Pterygota</taxon>
        <taxon>Neoptera</taxon>
        <taxon>Endopterygota</taxon>
        <taxon>Coleoptera</taxon>
        <taxon>Polyphaga</taxon>
        <taxon>Cucujiformia</taxon>
        <taxon>Curculionidae</taxon>
        <taxon>Ceutorhynchinae</taxon>
        <taxon>Ceutorhynchus</taxon>
    </lineage>
</organism>
<name>A0A9N9N272_9CUCU</name>
<accession>A0A9N9N272</accession>
<evidence type="ECO:0000313" key="4">
    <source>
        <dbReference type="EMBL" id="CAG9773802.1"/>
    </source>
</evidence>
<feature type="domain" description="Serine protease gd N-terminal" evidence="3">
    <location>
        <begin position="25"/>
        <end position="120"/>
    </location>
</feature>
<protein>
    <recommendedName>
        <fullName evidence="3">Serine protease gd N-terminal domain-containing protein</fullName>
    </recommendedName>
</protein>
<sequence>MIKFIKFVVFINFLALAKGDSLPNNPCPEFFKYELVKSKVAGLVTIPFVGLPIHLEVEASMKGTHLRRKSVSSIDLLNDTDELLFGTAKSVRYRIHFPVRESIPQLTLIKVNGTKICKGPKLVLSDLICTSTKLKFTHNYPSNSTKRQKRQEADEYPPGLLEIIVEGDDYFYPLICADYDVSDNADEEDEEDDDEDRGGAGEDEEEGEEESSSESEEDDESSFGRSGEEKQRLFTTTSNNNIM</sequence>
<keyword evidence="5" id="KW-1185">Reference proteome</keyword>
<dbReference type="EMBL" id="OU892285">
    <property type="protein sequence ID" value="CAG9773802.1"/>
    <property type="molecule type" value="Genomic_DNA"/>
</dbReference>
<dbReference type="InterPro" id="IPR031986">
    <property type="entry name" value="GD_N"/>
</dbReference>
<dbReference type="Proteomes" id="UP001152799">
    <property type="component" value="Chromosome 9"/>
</dbReference>
<gene>
    <name evidence="4" type="ORF">CEUTPL_LOCUS14188</name>
</gene>
<dbReference type="AlphaFoldDB" id="A0A9N9N272"/>
<evidence type="ECO:0000313" key="5">
    <source>
        <dbReference type="Proteomes" id="UP001152799"/>
    </source>
</evidence>
<keyword evidence="2" id="KW-0732">Signal</keyword>
<evidence type="ECO:0000259" key="3">
    <source>
        <dbReference type="Pfam" id="PF16030"/>
    </source>
</evidence>
<evidence type="ECO:0000256" key="2">
    <source>
        <dbReference type="SAM" id="SignalP"/>
    </source>
</evidence>
<dbReference type="Pfam" id="PF16030">
    <property type="entry name" value="GD_N"/>
    <property type="match status" value="1"/>
</dbReference>
<feature type="chain" id="PRO_5040274055" description="Serine protease gd N-terminal domain-containing protein" evidence="2">
    <location>
        <begin position="20"/>
        <end position="243"/>
    </location>
</feature>
<feature type="signal peptide" evidence="2">
    <location>
        <begin position="1"/>
        <end position="19"/>
    </location>
</feature>
<feature type="compositionally biased region" description="Acidic residues" evidence="1">
    <location>
        <begin position="184"/>
        <end position="221"/>
    </location>
</feature>
<feature type="region of interest" description="Disordered" evidence="1">
    <location>
        <begin position="184"/>
        <end position="243"/>
    </location>
</feature>
<feature type="compositionally biased region" description="Polar residues" evidence="1">
    <location>
        <begin position="233"/>
        <end position="243"/>
    </location>
</feature>
<proteinExistence type="predicted"/>
<dbReference type="OrthoDB" id="6783919at2759"/>
<evidence type="ECO:0000256" key="1">
    <source>
        <dbReference type="SAM" id="MobiDB-lite"/>
    </source>
</evidence>